<dbReference type="PANTHER" id="PTHR47540:SF6">
    <property type="entry name" value="ZN(II)2CYS6 TRANSCRIPTION FACTOR (EUROFUNG)"/>
    <property type="match status" value="1"/>
</dbReference>
<name>A0A1V6RXL1_9EURO</name>
<evidence type="ECO:0000259" key="8">
    <source>
        <dbReference type="PROSITE" id="PS50048"/>
    </source>
</evidence>
<feature type="region of interest" description="Disordered" evidence="7">
    <location>
        <begin position="72"/>
        <end position="95"/>
    </location>
</feature>
<dbReference type="GO" id="GO:0045944">
    <property type="term" value="P:positive regulation of transcription by RNA polymerase II"/>
    <property type="evidence" value="ECO:0007669"/>
    <property type="project" value="TreeGrafter"/>
</dbReference>
<evidence type="ECO:0000313" key="10">
    <source>
        <dbReference type="Proteomes" id="UP000191518"/>
    </source>
</evidence>
<evidence type="ECO:0000256" key="3">
    <source>
        <dbReference type="ARBA" id="ARBA00023015"/>
    </source>
</evidence>
<dbReference type="SMART" id="SM00906">
    <property type="entry name" value="Fungal_trans"/>
    <property type="match status" value="1"/>
</dbReference>
<accession>A0A1V6RXL1</accession>
<feature type="domain" description="Zn(2)-C6 fungal-type" evidence="8">
    <location>
        <begin position="23"/>
        <end position="52"/>
    </location>
</feature>
<feature type="region of interest" description="Disordered" evidence="7">
    <location>
        <begin position="131"/>
        <end position="172"/>
    </location>
</feature>
<dbReference type="Pfam" id="PF00172">
    <property type="entry name" value="Zn_clus"/>
    <property type="match status" value="1"/>
</dbReference>
<keyword evidence="3" id="KW-0805">Transcription regulation</keyword>
<evidence type="ECO:0000256" key="2">
    <source>
        <dbReference type="ARBA" id="ARBA00022723"/>
    </source>
</evidence>
<dbReference type="GO" id="GO:0000981">
    <property type="term" value="F:DNA-binding transcription factor activity, RNA polymerase II-specific"/>
    <property type="evidence" value="ECO:0007669"/>
    <property type="project" value="InterPro"/>
</dbReference>
<dbReference type="PANTHER" id="PTHR47540">
    <property type="entry name" value="THIAMINE REPRESSIBLE GENES REGULATORY PROTEIN THI5"/>
    <property type="match status" value="1"/>
</dbReference>
<dbReference type="Proteomes" id="UP000191518">
    <property type="component" value="Unassembled WGS sequence"/>
</dbReference>
<dbReference type="EMBL" id="MDYP01000018">
    <property type="protein sequence ID" value="OQE06386.1"/>
    <property type="molecule type" value="Genomic_DNA"/>
</dbReference>
<comment type="subcellular location">
    <subcellularLocation>
        <location evidence="1">Nucleus</location>
    </subcellularLocation>
</comment>
<evidence type="ECO:0000256" key="7">
    <source>
        <dbReference type="SAM" id="MobiDB-lite"/>
    </source>
</evidence>
<dbReference type="InterPro" id="IPR051711">
    <property type="entry name" value="Stress_Response_Reg"/>
</dbReference>
<dbReference type="PROSITE" id="PS00463">
    <property type="entry name" value="ZN2_CY6_FUNGAL_1"/>
    <property type="match status" value="1"/>
</dbReference>
<evidence type="ECO:0000256" key="5">
    <source>
        <dbReference type="ARBA" id="ARBA00023163"/>
    </source>
</evidence>
<dbReference type="AlphaFoldDB" id="A0A1V6RXL1"/>
<dbReference type="InterPro" id="IPR007219">
    <property type="entry name" value="XnlR_reg_dom"/>
</dbReference>
<comment type="caution">
    <text evidence="9">The sequence shown here is derived from an EMBL/GenBank/DDBJ whole genome shotgun (WGS) entry which is preliminary data.</text>
</comment>
<evidence type="ECO:0000256" key="4">
    <source>
        <dbReference type="ARBA" id="ARBA00023125"/>
    </source>
</evidence>
<sequence>MPVSQSDMPATPSQARTKKCQRACERCRSMKVKCSGVSPCTRCARKKKHCHFPVEEVRVSVSERYLRELEEHISRSGSSTRHGHPAPLDRSPLGGTIFTADENIDVPPTPQASSTLLDNQADIGWRSIPIGMGPPLHTPGSPHRENETDGGAEEDNHRSRFSRNPLVDRDPSFAQTPDGRFWYMGPTSSWSFCRRVLALIGRKVPESNCPPDPFHIDGMAFKLNWRPYPPDEVPDVTNLPPLDYALFLFNTVKFYFGFLSFMIDEHAYLQDLHEFYRDPSAKAASNRPWYCQYLLVLAFGKAFLTQKNHSGTPPGHQYASRAMALLPDLSGVDEDPLGCIQALSLGAVYLQSIDMRRAAFQHIGQALRGCIIEGIHRHVPEEICGPELSKRCRTIFWVVYMLDREFSALIGAPSSIRDEDITVRLPAEMDDSVEHVNLTLHVRLARLMATILTTVYGVGNDFDDTLIRSTQSILHSIADLSYDLTAFLNTHFHGLISRASKMAIRLMLAHHHCVVLTTRPLVMCALHMHIERTERQKSQTIVLAPPVASLLQCCADSAQTILQTLRTLADDDLLDAFLPFQVEDASSSAFVLYLIRAIAPSVISNDTWCDNLALVLDKLISKGNLAAPLRRLELRQLEQILAPITPKLANHQLPQVNLDEGNEINEEPYAFDQEEFEWDLLGLHSSVSIAPRELLDLADQLDVEGIMQSVGV</sequence>
<dbReference type="InterPro" id="IPR036864">
    <property type="entry name" value="Zn2-C6_fun-type_DNA-bd_sf"/>
</dbReference>
<dbReference type="CDD" id="cd12148">
    <property type="entry name" value="fungal_TF_MHR"/>
    <property type="match status" value="1"/>
</dbReference>
<proteinExistence type="predicted"/>
<dbReference type="Gene3D" id="4.10.240.10">
    <property type="entry name" value="Zn(2)-C6 fungal-type DNA-binding domain"/>
    <property type="match status" value="1"/>
</dbReference>
<dbReference type="CDD" id="cd00067">
    <property type="entry name" value="GAL4"/>
    <property type="match status" value="1"/>
</dbReference>
<dbReference type="GO" id="GO:0043565">
    <property type="term" value="F:sequence-specific DNA binding"/>
    <property type="evidence" value="ECO:0007669"/>
    <property type="project" value="TreeGrafter"/>
</dbReference>
<reference evidence="10" key="1">
    <citation type="journal article" date="2017" name="Nat. Microbiol.">
        <title>Global analysis of biosynthetic gene clusters reveals vast potential of secondary metabolite production in Penicillium species.</title>
        <authorList>
            <person name="Nielsen J.C."/>
            <person name="Grijseels S."/>
            <person name="Prigent S."/>
            <person name="Ji B."/>
            <person name="Dainat J."/>
            <person name="Nielsen K.F."/>
            <person name="Frisvad J.C."/>
            <person name="Workman M."/>
            <person name="Nielsen J."/>
        </authorList>
    </citation>
    <scope>NUCLEOTIDE SEQUENCE [LARGE SCALE GENOMIC DNA]</scope>
    <source>
        <strain evidence="10">IBT 29486</strain>
    </source>
</reference>
<protein>
    <recommendedName>
        <fullName evidence="8">Zn(2)-C6 fungal-type domain-containing protein</fullName>
    </recommendedName>
</protein>
<evidence type="ECO:0000313" key="9">
    <source>
        <dbReference type="EMBL" id="OQE06386.1"/>
    </source>
</evidence>
<dbReference type="SUPFAM" id="SSF57701">
    <property type="entry name" value="Zn2/Cys6 DNA-binding domain"/>
    <property type="match status" value="1"/>
</dbReference>
<dbReference type="GO" id="GO:0006351">
    <property type="term" value="P:DNA-templated transcription"/>
    <property type="evidence" value="ECO:0007669"/>
    <property type="project" value="InterPro"/>
</dbReference>
<keyword evidence="6" id="KW-0539">Nucleus</keyword>
<keyword evidence="5" id="KW-0804">Transcription</keyword>
<dbReference type="SMART" id="SM00066">
    <property type="entry name" value="GAL4"/>
    <property type="match status" value="1"/>
</dbReference>
<dbReference type="InterPro" id="IPR001138">
    <property type="entry name" value="Zn2Cys6_DnaBD"/>
</dbReference>
<dbReference type="STRING" id="29845.A0A1V6RXL1"/>
<dbReference type="PROSITE" id="PS50048">
    <property type="entry name" value="ZN2_CY6_FUNGAL_2"/>
    <property type="match status" value="1"/>
</dbReference>
<dbReference type="GO" id="GO:0005634">
    <property type="term" value="C:nucleus"/>
    <property type="evidence" value="ECO:0007669"/>
    <property type="project" value="UniProtKB-SubCell"/>
</dbReference>
<evidence type="ECO:0000256" key="1">
    <source>
        <dbReference type="ARBA" id="ARBA00004123"/>
    </source>
</evidence>
<gene>
    <name evidence="9" type="ORF">PENVUL_c018G01703</name>
</gene>
<dbReference type="Pfam" id="PF04082">
    <property type="entry name" value="Fungal_trans"/>
    <property type="match status" value="1"/>
</dbReference>
<evidence type="ECO:0000256" key="6">
    <source>
        <dbReference type="ARBA" id="ARBA00023242"/>
    </source>
</evidence>
<keyword evidence="4" id="KW-0238">DNA-binding</keyword>
<keyword evidence="2" id="KW-0479">Metal-binding</keyword>
<dbReference type="GO" id="GO:0008270">
    <property type="term" value="F:zinc ion binding"/>
    <property type="evidence" value="ECO:0007669"/>
    <property type="project" value="InterPro"/>
</dbReference>
<organism evidence="9 10">
    <name type="scientific">Penicillium vulpinum</name>
    <dbReference type="NCBI Taxonomy" id="29845"/>
    <lineage>
        <taxon>Eukaryota</taxon>
        <taxon>Fungi</taxon>
        <taxon>Dikarya</taxon>
        <taxon>Ascomycota</taxon>
        <taxon>Pezizomycotina</taxon>
        <taxon>Eurotiomycetes</taxon>
        <taxon>Eurotiomycetidae</taxon>
        <taxon>Eurotiales</taxon>
        <taxon>Aspergillaceae</taxon>
        <taxon>Penicillium</taxon>
    </lineage>
</organism>
<keyword evidence="10" id="KW-1185">Reference proteome</keyword>